<keyword evidence="3" id="KW-1185">Reference proteome</keyword>
<gene>
    <name evidence="2" type="ORF">POJ06DRAFT_243586</name>
</gene>
<dbReference type="RefSeq" id="XP_056047554.1">
    <property type="nucleotide sequence ID" value="XM_056186382.1"/>
</dbReference>
<dbReference type="GeneID" id="80881548"/>
<proteinExistence type="predicted"/>
<sequence length="89" mass="10141">MSFTFVIFAWFCLSFLLFLWPGHLEYTYIDKATNLSMPGPSSANVCLMMFMYELNELNPSSSNRKWSATCSLPHPRGQSLLSRATLLPL</sequence>
<evidence type="ECO:0008006" key="4">
    <source>
        <dbReference type="Google" id="ProtNLM"/>
    </source>
</evidence>
<evidence type="ECO:0000256" key="1">
    <source>
        <dbReference type="SAM" id="SignalP"/>
    </source>
</evidence>
<organism evidence="2 3">
    <name type="scientific">Lipomyces tetrasporus</name>
    <dbReference type="NCBI Taxonomy" id="54092"/>
    <lineage>
        <taxon>Eukaryota</taxon>
        <taxon>Fungi</taxon>
        <taxon>Dikarya</taxon>
        <taxon>Ascomycota</taxon>
        <taxon>Saccharomycotina</taxon>
        <taxon>Lipomycetes</taxon>
        <taxon>Lipomycetales</taxon>
        <taxon>Lipomycetaceae</taxon>
        <taxon>Lipomyces</taxon>
    </lineage>
</organism>
<accession>A0AAD7QZ36</accession>
<name>A0AAD7QZ36_9ASCO</name>
<dbReference type="Proteomes" id="UP001217417">
    <property type="component" value="Unassembled WGS sequence"/>
</dbReference>
<comment type="caution">
    <text evidence="2">The sequence shown here is derived from an EMBL/GenBank/DDBJ whole genome shotgun (WGS) entry which is preliminary data.</text>
</comment>
<protein>
    <recommendedName>
        <fullName evidence="4">Secreted protein</fullName>
    </recommendedName>
</protein>
<feature type="chain" id="PRO_5042083237" description="Secreted protein" evidence="1">
    <location>
        <begin position="25"/>
        <end position="89"/>
    </location>
</feature>
<evidence type="ECO:0000313" key="3">
    <source>
        <dbReference type="Proteomes" id="UP001217417"/>
    </source>
</evidence>
<dbReference type="AlphaFoldDB" id="A0AAD7QZ36"/>
<feature type="signal peptide" evidence="1">
    <location>
        <begin position="1"/>
        <end position="24"/>
    </location>
</feature>
<dbReference type="EMBL" id="JARPMG010000001">
    <property type="protein sequence ID" value="KAJ8104104.1"/>
    <property type="molecule type" value="Genomic_DNA"/>
</dbReference>
<keyword evidence="1" id="KW-0732">Signal</keyword>
<evidence type="ECO:0000313" key="2">
    <source>
        <dbReference type="EMBL" id="KAJ8104104.1"/>
    </source>
</evidence>
<reference evidence="2" key="1">
    <citation type="submission" date="2023-03" db="EMBL/GenBank/DDBJ databases">
        <title>Near-Complete genome sequence of Lipomyces tetrasporous NRRL Y-64009, an oleaginous yeast capable of growing on lignocellulosic hydrolysates.</title>
        <authorList>
            <consortium name="Lawrence Berkeley National Laboratory"/>
            <person name="Jagtap S.S."/>
            <person name="Liu J.-J."/>
            <person name="Walukiewicz H.E."/>
            <person name="Pangilinan J."/>
            <person name="Lipzen A."/>
            <person name="Ahrendt S."/>
            <person name="Koriabine M."/>
            <person name="Cobaugh K."/>
            <person name="Salamov A."/>
            <person name="Yoshinaga Y."/>
            <person name="Ng V."/>
            <person name="Daum C."/>
            <person name="Grigoriev I.V."/>
            <person name="Slininger P.J."/>
            <person name="Dien B.S."/>
            <person name="Jin Y.-S."/>
            <person name="Rao C.V."/>
        </authorList>
    </citation>
    <scope>NUCLEOTIDE SEQUENCE</scope>
    <source>
        <strain evidence="2">NRRL Y-64009</strain>
    </source>
</reference>